<gene>
    <name evidence="1" type="ORF">GMARGA_LOCUS13701</name>
</gene>
<dbReference type="Proteomes" id="UP000789901">
    <property type="component" value="Unassembled WGS sequence"/>
</dbReference>
<evidence type="ECO:0000313" key="1">
    <source>
        <dbReference type="EMBL" id="CAG8723207.1"/>
    </source>
</evidence>
<dbReference type="SUPFAM" id="SSF52047">
    <property type="entry name" value="RNI-like"/>
    <property type="match status" value="1"/>
</dbReference>
<comment type="caution">
    <text evidence="1">The sequence shown here is derived from an EMBL/GenBank/DDBJ whole genome shotgun (WGS) entry which is preliminary data.</text>
</comment>
<dbReference type="Gene3D" id="3.80.10.10">
    <property type="entry name" value="Ribonuclease Inhibitor"/>
    <property type="match status" value="1"/>
</dbReference>
<reference evidence="1 2" key="1">
    <citation type="submission" date="2021-06" db="EMBL/GenBank/DDBJ databases">
        <authorList>
            <person name="Kallberg Y."/>
            <person name="Tangrot J."/>
            <person name="Rosling A."/>
        </authorList>
    </citation>
    <scope>NUCLEOTIDE SEQUENCE [LARGE SCALE GENOMIC DNA]</scope>
    <source>
        <strain evidence="1 2">120-4 pot B 10/14</strain>
    </source>
</reference>
<evidence type="ECO:0000313" key="2">
    <source>
        <dbReference type="Proteomes" id="UP000789901"/>
    </source>
</evidence>
<sequence length="144" mass="16918">MQKLEIMSDFLLKPITSMEFGLHFALYKKHNHKLSIKLNKKNVIKLFNLRNVNLEDLKIIKALNEEFLKLLSLSKCSFLSNNLKFLKHFTNLETLYLFNCSSVYSSLIYLKEMRKVEFLLIGSSRLDSGFEYLSDSVQIFHCNI</sequence>
<keyword evidence="2" id="KW-1185">Reference proteome</keyword>
<accession>A0ABN7V2U3</accession>
<dbReference type="EMBL" id="CAJVQB010008796">
    <property type="protein sequence ID" value="CAG8723207.1"/>
    <property type="molecule type" value="Genomic_DNA"/>
</dbReference>
<name>A0ABN7V2U3_GIGMA</name>
<proteinExistence type="predicted"/>
<dbReference type="InterPro" id="IPR032675">
    <property type="entry name" value="LRR_dom_sf"/>
</dbReference>
<protein>
    <submittedName>
        <fullName evidence="1">18576_t:CDS:1</fullName>
    </submittedName>
</protein>
<organism evidence="1 2">
    <name type="scientific">Gigaspora margarita</name>
    <dbReference type="NCBI Taxonomy" id="4874"/>
    <lineage>
        <taxon>Eukaryota</taxon>
        <taxon>Fungi</taxon>
        <taxon>Fungi incertae sedis</taxon>
        <taxon>Mucoromycota</taxon>
        <taxon>Glomeromycotina</taxon>
        <taxon>Glomeromycetes</taxon>
        <taxon>Diversisporales</taxon>
        <taxon>Gigasporaceae</taxon>
        <taxon>Gigaspora</taxon>
    </lineage>
</organism>